<name>A0A315ZYI2_9FIRM</name>
<accession>A0A315ZYI2</accession>
<dbReference type="GO" id="GO:0006355">
    <property type="term" value="P:regulation of DNA-templated transcription"/>
    <property type="evidence" value="ECO:0007669"/>
    <property type="project" value="InterPro"/>
</dbReference>
<keyword evidence="2" id="KW-1185">Reference proteome</keyword>
<sequence>MKKEFNCNEKVSVNFSAMELGQIDALVEQGFYSDRSDLIRTAVRAELDKRSNDLEIILKAKSPYEILSSDNDGLIVMTGILRLGRKELEAYKAGGIKLVIKMIGAFIIEKDVSADLVKETIQSAKVWGKINATDEIKKILQ</sequence>
<proteinExistence type="predicted"/>
<protein>
    <recommendedName>
        <fullName evidence="3">CopG family transcriptional regulator</fullName>
    </recommendedName>
</protein>
<dbReference type="Gene3D" id="1.10.1220.10">
    <property type="entry name" value="Met repressor-like"/>
    <property type="match status" value="1"/>
</dbReference>
<dbReference type="EMBL" id="UHJJ01000004">
    <property type="protein sequence ID" value="SUQ13781.1"/>
    <property type="molecule type" value="Genomic_DNA"/>
</dbReference>
<dbReference type="OrthoDB" id="8656394at2"/>
<dbReference type="InterPro" id="IPR041088">
    <property type="entry name" value="RHH_8"/>
</dbReference>
<dbReference type="PANTHER" id="PTHR36215">
    <property type="entry name" value="BLL4998 PROTEIN"/>
    <property type="match status" value="1"/>
</dbReference>
<gene>
    <name evidence="1" type="ORF">SAMN05216529_10492</name>
</gene>
<dbReference type="InterPro" id="IPR010985">
    <property type="entry name" value="Ribbon_hlx_hlx"/>
</dbReference>
<evidence type="ECO:0000313" key="2">
    <source>
        <dbReference type="Proteomes" id="UP000254051"/>
    </source>
</evidence>
<dbReference type="RefSeq" id="WP_109710005.1">
    <property type="nucleotide sequence ID" value="NZ_QGDS01000004.1"/>
</dbReference>
<dbReference type="CDD" id="cd22231">
    <property type="entry name" value="RHH_NikR_HicB-like"/>
    <property type="match status" value="1"/>
</dbReference>
<dbReference type="Proteomes" id="UP000254051">
    <property type="component" value="Unassembled WGS sequence"/>
</dbReference>
<evidence type="ECO:0000313" key="1">
    <source>
        <dbReference type="EMBL" id="SUQ13781.1"/>
    </source>
</evidence>
<reference evidence="2" key="1">
    <citation type="submission" date="2017-07" db="EMBL/GenBank/DDBJ databases">
        <authorList>
            <person name="Varghese N."/>
            <person name="Submissions S."/>
        </authorList>
    </citation>
    <scope>NUCLEOTIDE SEQUENCE [LARGE SCALE GENOMIC DNA]</scope>
    <source>
        <strain evidence="2">NLAE-zl-C134</strain>
    </source>
</reference>
<organism evidence="1 2">
    <name type="scientific">Faecalicatena contorta</name>
    <dbReference type="NCBI Taxonomy" id="39482"/>
    <lineage>
        <taxon>Bacteria</taxon>
        <taxon>Bacillati</taxon>
        <taxon>Bacillota</taxon>
        <taxon>Clostridia</taxon>
        <taxon>Lachnospirales</taxon>
        <taxon>Lachnospiraceae</taxon>
        <taxon>Faecalicatena</taxon>
    </lineage>
</organism>
<dbReference type="SUPFAM" id="SSF47598">
    <property type="entry name" value="Ribbon-helix-helix"/>
    <property type="match status" value="1"/>
</dbReference>
<evidence type="ECO:0008006" key="3">
    <source>
        <dbReference type="Google" id="ProtNLM"/>
    </source>
</evidence>
<dbReference type="AlphaFoldDB" id="A0A315ZYI2"/>
<dbReference type="Pfam" id="PF17723">
    <property type="entry name" value="RHH_8"/>
    <property type="match status" value="1"/>
</dbReference>
<dbReference type="InterPro" id="IPR013321">
    <property type="entry name" value="Arc_rbn_hlx_hlx"/>
</dbReference>
<dbReference type="PANTHER" id="PTHR36215:SF1">
    <property type="entry name" value="BLL4998 PROTEIN"/>
    <property type="match status" value="1"/>
</dbReference>